<keyword evidence="3" id="KW-1185">Reference proteome</keyword>
<comment type="caution">
    <text evidence="2">The sequence shown here is derived from an EMBL/GenBank/DDBJ whole genome shotgun (WGS) entry which is preliminary data.</text>
</comment>
<proteinExistence type="predicted"/>
<sequence>MIYVEGKLWIPKQECDLLARILVVAHCGIQTHHGEQVMIAHPQDKYAIERLQSHVKNFVNKCLLCKHLKGGELIRRTHSATME</sequence>
<dbReference type="Proteomes" id="UP000434957">
    <property type="component" value="Unassembled WGS sequence"/>
</dbReference>
<protein>
    <recommendedName>
        <fullName evidence="1">Integrase zinc-binding domain-containing protein</fullName>
    </recommendedName>
</protein>
<feature type="domain" description="Integrase zinc-binding" evidence="1">
    <location>
        <begin position="18"/>
        <end position="69"/>
    </location>
</feature>
<gene>
    <name evidence="2" type="ORF">PR003_g143</name>
</gene>
<evidence type="ECO:0000313" key="3">
    <source>
        <dbReference type="Proteomes" id="UP000434957"/>
    </source>
</evidence>
<reference evidence="2 3" key="1">
    <citation type="submission" date="2018-08" db="EMBL/GenBank/DDBJ databases">
        <title>Genomic investigation of the strawberry pathogen Phytophthora fragariae indicates pathogenicity is determined by transcriptional variation in three key races.</title>
        <authorList>
            <person name="Adams T.M."/>
            <person name="Armitage A.D."/>
            <person name="Sobczyk M.K."/>
            <person name="Bates H.J."/>
            <person name="Dunwell J.M."/>
            <person name="Nellist C.F."/>
            <person name="Harrison R.J."/>
        </authorList>
    </citation>
    <scope>NUCLEOTIDE SEQUENCE [LARGE SCALE GENOMIC DNA]</scope>
    <source>
        <strain evidence="2 3">SCRP333</strain>
    </source>
</reference>
<evidence type="ECO:0000313" key="2">
    <source>
        <dbReference type="EMBL" id="KAE9360565.1"/>
    </source>
</evidence>
<dbReference type="Pfam" id="PF17921">
    <property type="entry name" value="Integrase_H2C2"/>
    <property type="match status" value="1"/>
</dbReference>
<dbReference type="AlphaFoldDB" id="A0A6A4G9K6"/>
<dbReference type="InterPro" id="IPR041588">
    <property type="entry name" value="Integrase_H2C2"/>
</dbReference>
<dbReference type="EMBL" id="QXFT01000003">
    <property type="protein sequence ID" value="KAE9360565.1"/>
    <property type="molecule type" value="Genomic_DNA"/>
</dbReference>
<accession>A0A6A4G9K6</accession>
<organism evidence="2 3">
    <name type="scientific">Phytophthora rubi</name>
    <dbReference type="NCBI Taxonomy" id="129364"/>
    <lineage>
        <taxon>Eukaryota</taxon>
        <taxon>Sar</taxon>
        <taxon>Stramenopiles</taxon>
        <taxon>Oomycota</taxon>
        <taxon>Peronosporomycetes</taxon>
        <taxon>Peronosporales</taxon>
        <taxon>Peronosporaceae</taxon>
        <taxon>Phytophthora</taxon>
    </lineage>
</organism>
<evidence type="ECO:0000259" key="1">
    <source>
        <dbReference type="Pfam" id="PF17921"/>
    </source>
</evidence>
<dbReference type="Gene3D" id="1.10.340.70">
    <property type="match status" value="1"/>
</dbReference>
<name>A0A6A4G9K6_9STRA</name>